<keyword evidence="10" id="KW-1185">Reference proteome</keyword>
<proteinExistence type="inferred from homology"/>
<feature type="transmembrane region" description="Helical" evidence="8">
    <location>
        <begin position="79"/>
        <end position="98"/>
    </location>
</feature>
<reference evidence="9" key="1">
    <citation type="journal article" date="2014" name="Int. J. Syst. Evol. Microbiol.">
        <title>Complete genome sequence of Corynebacterium casei LMG S-19264T (=DSM 44701T), isolated from a smear-ripened cheese.</title>
        <authorList>
            <consortium name="US DOE Joint Genome Institute (JGI-PGF)"/>
            <person name="Walter F."/>
            <person name="Albersmeier A."/>
            <person name="Kalinowski J."/>
            <person name="Ruckert C."/>
        </authorList>
    </citation>
    <scope>NUCLEOTIDE SEQUENCE</scope>
    <source>
        <strain evidence="9">CGMCC 1.12153</strain>
    </source>
</reference>
<keyword evidence="6 8" id="KW-1133">Transmembrane helix</keyword>
<gene>
    <name evidence="9" type="ORF">GCM10010954_27030</name>
</gene>
<comment type="caution">
    <text evidence="9">The sequence shown here is derived from an EMBL/GenBank/DDBJ whole genome shotgun (WGS) entry which is preliminary data.</text>
</comment>
<evidence type="ECO:0000256" key="3">
    <source>
        <dbReference type="ARBA" id="ARBA00022448"/>
    </source>
</evidence>
<feature type="transmembrane region" description="Helical" evidence="8">
    <location>
        <begin position="337"/>
        <end position="355"/>
    </location>
</feature>
<evidence type="ECO:0000256" key="4">
    <source>
        <dbReference type="ARBA" id="ARBA00022544"/>
    </source>
</evidence>
<evidence type="ECO:0000313" key="10">
    <source>
        <dbReference type="Proteomes" id="UP000660110"/>
    </source>
</evidence>
<dbReference type="NCBIfam" id="TIGR00912">
    <property type="entry name" value="2A0309"/>
    <property type="match status" value="1"/>
</dbReference>
<feature type="transmembrane region" description="Helical" evidence="8">
    <location>
        <begin position="182"/>
        <end position="202"/>
    </location>
</feature>
<dbReference type="EMBL" id="BMEL01000003">
    <property type="protein sequence ID" value="GGF26577.1"/>
    <property type="molecule type" value="Genomic_DNA"/>
</dbReference>
<feature type="transmembrane region" description="Helical" evidence="8">
    <location>
        <begin position="39"/>
        <end position="58"/>
    </location>
</feature>
<feature type="transmembrane region" description="Helical" evidence="8">
    <location>
        <begin position="268"/>
        <end position="293"/>
    </location>
</feature>
<accession>A0A917EYW8</accession>
<evidence type="ECO:0000256" key="8">
    <source>
        <dbReference type="SAM" id="Phobius"/>
    </source>
</evidence>
<feature type="transmembrane region" description="Helical" evidence="8">
    <location>
        <begin position="214"/>
        <end position="235"/>
    </location>
</feature>
<reference evidence="9" key="2">
    <citation type="submission" date="2020-09" db="EMBL/GenBank/DDBJ databases">
        <authorList>
            <person name="Sun Q."/>
            <person name="Zhou Y."/>
        </authorList>
    </citation>
    <scope>NUCLEOTIDE SEQUENCE</scope>
    <source>
        <strain evidence="9">CGMCC 1.12153</strain>
    </source>
</reference>
<protein>
    <submittedName>
        <fullName evidence="9">Germination protein</fullName>
    </submittedName>
</protein>
<feature type="transmembrane region" description="Helical" evidence="8">
    <location>
        <begin position="145"/>
        <end position="162"/>
    </location>
</feature>
<organism evidence="9 10">
    <name type="scientific">Halobacillus andaensis</name>
    <dbReference type="NCBI Taxonomy" id="1176239"/>
    <lineage>
        <taxon>Bacteria</taxon>
        <taxon>Bacillati</taxon>
        <taxon>Bacillota</taxon>
        <taxon>Bacilli</taxon>
        <taxon>Bacillales</taxon>
        <taxon>Bacillaceae</taxon>
        <taxon>Halobacillus</taxon>
    </lineage>
</organism>
<evidence type="ECO:0000256" key="1">
    <source>
        <dbReference type="ARBA" id="ARBA00004141"/>
    </source>
</evidence>
<feature type="transmembrane region" description="Helical" evidence="8">
    <location>
        <begin position="12"/>
        <end position="33"/>
    </location>
</feature>
<evidence type="ECO:0000256" key="7">
    <source>
        <dbReference type="ARBA" id="ARBA00023136"/>
    </source>
</evidence>
<dbReference type="Pfam" id="PF03845">
    <property type="entry name" value="Spore_permease"/>
    <property type="match status" value="1"/>
</dbReference>
<dbReference type="PANTHER" id="PTHR34975">
    <property type="entry name" value="SPORE GERMINATION PROTEIN A2"/>
    <property type="match status" value="1"/>
</dbReference>
<evidence type="ECO:0000256" key="2">
    <source>
        <dbReference type="ARBA" id="ARBA00007998"/>
    </source>
</evidence>
<keyword evidence="3" id="KW-0813">Transport</keyword>
<dbReference type="GO" id="GO:0016020">
    <property type="term" value="C:membrane"/>
    <property type="evidence" value="ECO:0007669"/>
    <property type="project" value="UniProtKB-SubCell"/>
</dbReference>
<dbReference type="InterPro" id="IPR004761">
    <property type="entry name" value="Spore_GerAB"/>
</dbReference>
<dbReference type="GO" id="GO:0009847">
    <property type="term" value="P:spore germination"/>
    <property type="evidence" value="ECO:0007669"/>
    <property type="project" value="InterPro"/>
</dbReference>
<keyword evidence="4" id="KW-0309">Germination</keyword>
<dbReference type="AlphaFoldDB" id="A0A917EYW8"/>
<feature type="transmembrane region" description="Helical" evidence="8">
    <location>
        <begin position="300"/>
        <end position="317"/>
    </location>
</feature>
<evidence type="ECO:0000256" key="5">
    <source>
        <dbReference type="ARBA" id="ARBA00022692"/>
    </source>
</evidence>
<keyword evidence="5 8" id="KW-0812">Transmembrane</keyword>
<keyword evidence="7 8" id="KW-0472">Membrane</keyword>
<comment type="similarity">
    <text evidence="2">Belongs to the amino acid-polyamine-organocation (APC) superfamily. Spore germination protein (SGP) (TC 2.A.3.9) family.</text>
</comment>
<dbReference type="PANTHER" id="PTHR34975:SF2">
    <property type="entry name" value="SPORE GERMINATION PROTEIN A2"/>
    <property type="match status" value="1"/>
</dbReference>
<feature type="transmembrane region" description="Helical" evidence="8">
    <location>
        <begin position="118"/>
        <end position="140"/>
    </location>
</feature>
<evidence type="ECO:0000313" key="9">
    <source>
        <dbReference type="EMBL" id="GGF26577.1"/>
    </source>
</evidence>
<evidence type="ECO:0000256" key="6">
    <source>
        <dbReference type="ARBA" id="ARBA00022989"/>
    </source>
</evidence>
<sequence length="365" mass="41573">MNTQLSRYQFIAVVINFLIFSSILMAPAITVVAAKQDGWLSMLLALVIGLLLMALYLFMFKKYNYPSLFELMDRIAGKWIGTLVNLLIIFYALHLAAMVVRNLSNFMVSSVVPYSHPWIYQVLTLIAVAYAAALGVKVIFLLNEMLFPFVVLFTMGSLLLILREFNFFELKPFFHTPPLEVFQGAYVTLGFPFIEILLLSAFLQFVEKKEKLRIVYLSGITIGGMTLAVTVFLIIGDEGAYLVARETYPTFSVMRDIEFFTVFERIEILLAVAWLLGLFVKITACFLVGMLGLKHLSKSTTYKVYIIPIGILVWAMSNHLHKTVMDFSNFVTTSWTFYWFSLYCLIILVLAVGILRKKHKMPASQ</sequence>
<name>A0A917EYW8_HALAA</name>
<comment type="subcellular location">
    <subcellularLocation>
        <location evidence="1">Membrane</location>
        <topology evidence="1">Multi-pass membrane protein</topology>
    </subcellularLocation>
</comment>
<dbReference type="Proteomes" id="UP000660110">
    <property type="component" value="Unassembled WGS sequence"/>
</dbReference>
<dbReference type="RefSeq" id="WP_188378035.1">
    <property type="nucleotide sequence ID" value="NZ_BMEL01000003.1"/>
</dbReference>